<feature type="transmembrane region" description="Helical" evidence="8">
    <location>
        <begin position="329"/>
        <end position="362"/>
    </location>
</feature>
<feature type="transmembrane region" description="Helical" evidence="8">
    <location>
        <begin position="38"/>
        <end position="58"/>
    </location>
</feature>
<evidence type="ECO:0000256" key="6">
    <source>
        <dbReference type="ARBA" id="ARBA00022989"/>
    </source>
</evidence>
<protein>
    <submittedName>
        <fullName evidence="9">AI-2E family transporter</fullName>
    </submittedName>
</protein>
<keyword evidence="3" id="KW-0813">Transport</keyword>
<feature type="transmembrane region" description="Helical" evidence="8">
    <location>
        <begin position="242"/>
        <end position="260"/>
    </location>
</feature>
<feature type="transmembrane region" description="Helical" evidence="8">
    <location>
        <begin position="7"/>
        <end position="26"/>
    </location>
</feature>
<feature type="transmembrane region" description="Helical" evidence="8">
    <location>
        <begin position="79"/>
        <end position="101"/>
    </location>
</feature>
<dbReference type="Pfam" id="PF01594">
    <property type="entry name" value="AI-2E_transport"/>
    <property type="match status" value="1"/>
</dbReference>
<dbReference type="GO" id="GO:0005886">
    <property type="term" value="C:plasma membrane"/>
    <property type="evidence" value="ECO:0007669"/>
    <property type="project" value="UniProtKB-SubCell"/>
</dbReference>
<feature type="transmembrane region" description="Helical" evidence="8">
    <location>
        <begin position="266"/>
        <end position="292"/>
    </location>
</feature>
<evidence type="ECO:0000256" key="7">
    <source>
        <dbReference type="ARBA" id="ARBA00023136"/>
    </source>
</evidence>
<dbReference type="GO" id="GO:0055085">
    <property type="term" value="P:transmembrane transport"/>
    <property type="evidence" value="ECO:0007669"/>
    <property type="project" value="TreeGrafter"/>
</dbReference>
<evidence type="ECO:0000256" key="1">
    <source>
        <dbReference type="ARBA" id="ARBA00004651"/>
    </source>
</evidence>
<gene>
    <name evidence="9" type="ORF">IAA97_02040</name>
</gene>
<comment type="similarity">
    <text evidence="2">Belongs to the autoinducer-2 exporter (AI-2E) (TC 2.A.86) family.</text>
</comment>
<comment type="caution">
    <text evidence="9">The sequence shown here is derived from an EMBL/GenBank/DDBJ whole genome shotgun (WGS) entry which is preliminary data.</text>
</comment>
<keyword evidence="7 8" id="KW-0472">Membrane</keyword>
<keyword evidence="5 8" id="KW-0812">Transmembrane</keyword>
<evidence type="ECO:0000313" key="10">
    <source>
        <dbReference type="Proteomes" id="UP000823615"/>
    </source>
</evidence>
<name>A0A9D9E0R8_9SPIO</name>
<feature type="transmembrane region" description="Helical" evidence="8">
    <location>
        <begin position="165"/>
        <end position="195"/>
    </location>
</feature>
<dbReference type="PANTHER" id="PTHR21716">
    <property type="entry name" value="TRANSMEMBRANE PROTEIN"/>
    <property type="match status" value="1"/>
</dbReference>
<evidence type="ECO:0000313" key="9">
    <source>
        <dbReference type="EMBL" id="MBO8435745.1"/>
    </source>
</evidence>
<keyword evidence="6 8" id="KW-1133">Transmembrane helix</keyword>
<dbReference type="InterPro" id="IPR002549">
    <property type="entry name" value="AI-2E-like"/>
</dbReference>
<proteinExistence type="inferred from homology"/>
<evidence type="ECO:0000256" key="8">
    <source>
        <dbReference type="SAM" id="Phobius"/>
    </source>
</evidence>
<dbReference type="Proteomes" id="UP000823615">
    <property type="component" value="Unassembled WGS sequence"/>
</dbReference>
<organism evidence="9 10">
    <name type="scientific">Candidatus Ornithospirochaeta stercoripullorum</name>
    <dbReference type="NCBI Taxonomy" id="2840899"/>
    <lineage>
        <taxon>Bacteria</taxon>
        <taxon>Pseudomonadati</taxon>
        <taxon>Spirochaetota</taxon>
        <taxon>Spirochaetia</taxon>
        <taxon>Spirochaetales</taxon>
        <taxon>Spirochaetaceae</taxon>
        <taxon>Spirochaetaceae incertae sedis</taxon>
        <taxon>Candidatus Ornithospirochaeta</taxon>
    </lineage>
</organism>
<reference evidence="9" key="1">
    <citation type="submission" date="2020-10" db="EMBL/GenBank/DDBJ databases">
        <authorList>
            <person name="Gilroy R."/>
        </authorList>
    </citation>
    <scope>NUCLEOTIDE SEQUENCE</scope>
    <source>
        <strain evidence="9">7293</strain>
    </source>
</reference>
<reference evidence="9" key="2">
    <citation type="journal article" date="2021" name="PeerJ">
        <title>Extensive microbial diversity within the chicken gut microbiome revealed by metagenomics and culture.</title>
        <authorList>
            <person name="Gilroy R."/>
            <person name="Ravi A."/>
            <person name="Getino M."/>
            <person name="Pursley I."/>
            <person name="Horton D.L."/>
            <person name="Alikhan N.F."/>
            <person name="Baker D."/>
            <person name="Gharbi K."/>
            <person name="Hall N."/>
            <person name="Watson M."/>
            <person name="Adriaenssens E.M."/>
            <person name="Foster-Nyarko E."/>
            <person name="Jarju S."/>
            <person name="Secka A."/>
            <person name="Antonio M."/>
            <person name="Oren A."/>
            <person name="Chaudhuri R.R."/>
            <person name="La Ragione R."/>
            <person name="Hildebrand F."/>
            <person name="Pallen M.J."/>
        </authorList>
    </citation>
    <scope>NUCLEOTIDE SEQUENCE</scope>
    <source>
        <strain evidence="9">7293</strain>
    </source>
</reference>
<dbReference type="AlphaFoldDB" id="A0A9D9E0R8"/>
<comment type="subcellular location">
    <subcellularLocation>
        <location evidence="1">Cell membrane</location>
        <topology evidence="1">Multi-pass membrane protein</topology>
    </subcellularLocation>
</comment>
<dbReference type="PANTHER" id="PTHR21716:SF53">
    <property type="entry name" value="PERMEASE PERM-RELATED"/>
    <property type="match status" value="1"/>
</dbReference>
<evidence type="ECO:0000256" key="2">
    <source>
        <dbReference type="ARBA" id="ARBA00009773"/>
    </source>
</evidence>
<evidence type="ECO:0000256" key="3">
    <source>
        <dbReference type="ARBA" id="ARBA00022448"/>
    </source>
</evidence>
<evidence type="ECO:0000256" key="5">
    <source>
        <dbReference type="ARBA" id="ARBA00022692"/>
    </source>
</evidence>
<evidence type="ECO:0000256" key="4">
    <source>
        <dbReference type="ARBA" id="ARBA00022475"/>
    </source>
</evidence>
<keyword evidence="4" id="KW-1003">Cell membrane</keyword>
<sequence>MKKRDAITYLLLGIAFAAIITFIWNYKTTIPWLEDKASAVLSPVIGGIVIGFIMNMPTSFLERRLRSARFDFISHHSRVIALFTALILLIMLAAFVIILVIPELWKAIMLLISSLREFADSSHFWKEMDISGIPILNQLVDNADSGFLTLADAIERRINEFTPSIISFTLSTIVSLIAKTVVFFVSFIFAIYFILNKEMLKRHLLKVLSLFLPNERTAKLSHVASISATAFSRFITAQVTEALIIGILCFIGMLIFRFPYAPTIGVLTGVMALIPMYGAVIGALIGAFMIAVISPWKGLFFLIFIIVLQQLEGDLIYPRVVGSTTGVPSVYVFIAVTLGGSLLGIWGMLFAVPVFSIIYTLLKELYHKKEKSEKNSSNES</sequence>
<dbReference type="EMBL" id="JADIMT010000032">
    <property type="protein sequence ID" value="MBO8435745.1"/>
    <property type="molecule type" value="Genomic_DNA"/>
</dbReference>
<accession>A0A9D9E0R8</accession>